<protein>
    <submittedName>
        <fullName evidence="6">Methyl-accepting chemotaxis protein</fullName>
    </submittedName>
</protein>
<feature type="domain" description="Methyl-accepting transducer" evidence="5">
    <location>
        <begin position="45"/>
        <end position="285"/>
    </location>
</feature>
<dbReference type="InterPro" id="IPR004089">
    <property type="entry name" value="MCPsignal_dom"/>
</dbReference>
<comment type="similarity">
    <text evidence="2">Belongs to the methyl-accepting chemotaxis (MCP) protein family.</text>
</comment>
<evidence type="ECO:0000256" key="2">
    <source>
        <dbReference type="ARBA" id="ARBA00029447"/>
    </source>
</evidence>
<keyword evidence="1 3" id="KW-0807">Transducer</keyword>
<dbReference type="PANTHER" id="PTHR32089">
    <property type="entry name" value="METHYL-ACCEPTING CHEMOTAXIS PROTEIN MCPB"/>
    <property type="match status" value="1"/>
</dbReference>
<dbReference type="EMBL" id="JAGGLI010000038">
    <property type="protein sequence ID" value="MBP2028733.1"/>
    <property type="molecule type" value="Genomic_DNA"/>
</dbReference>
<proteinExistence type="inferred from homology"/>
<dbReference type="InterPro" id="IPR004090">
    <property type="entry name" value="Chemotax_Me-accpt_rcpt"/>
</dbReference>
<evidence type="ECO:0000256" key="3">
    <source>
        <dbReference type="PROSITE-ProRule" id="PRU00284"/>
    </source>
</evidence>
<keyword evidence="7" id="KW-1185">Reference proteome</keyword>
<organism evidence="6 7">
    <name type="scientific">Acetoanaerobium pronyense</name>
    <dbReference type="NCBI Taxonomy" id="1482736"/>
    <lineage>
        <taxon>Bacteria</taxon>
        <taxon>Bacillati</taxon>
        <taxon>Bacillota</taxon>
        <taxon>Clostridia</taxon>
        <taxon>Peptostreptococcales</taxon>
        <taxon>Filifactoraceae</taxon>
        <taxon>Acetoanaerobium</taxon>
    </lineage>
</organism>
<dbReference type="PRINTS" id="PR00260">
    <property type="entry name" value="CHEMTRNSDUCR"/>
</dbReference>
<dbReference type="Gene3D" id="1.10.287.950">
    <property type="entry name" value="Methyl-accepting chemotaxis protein"/>
    <property type="match status" value="1"/>
</dbReference>
<reference evidence="6 7" key="1">
    <citation type="submission" date="2021-03" db="EMBL/GenBank/DDBJ databases">
        <title>Genomic Encyclopedia of Type Strains, Phase IV (KMG-IV): sequencing the most valuable type-strain genomes for metagenomic binning, comparative biology and taxonomic classification.</title>
        <authorList>
            <person name="Goeker M."/>
        </authorList>
    </citation>
    <scope>NUCLEOTIDE SEQUENCE [LARGE SCALE GENOMIC DNA]</scope>
    <source>
        <strain evidence="6 7">DSM 27512</strain>
    </source>
</reference>
<keyword evidence="4" id="KW-0175">Coiled coil</keyword>
<dbReference type="SUPFAM" id="SSF58104">
    <property type="entry name" value="Methyl-accepting chemotaxis protein (MCP) signaling domain"/>
    <property type="match status" value="2"/>
</dbReference>
<sequence>MFFKKDRTSDIIQSPEIPLEKTSHLSDIEAENSLLKSYISQIYNRMEEIIENHNHVNSQHADLASLAENIKDIMENVKDISNNTNELSLELSQRSDKLNEISYRSVEKSVEGNKSVDDLLDMMASLKSQAKDSSESMNNLGERSKEITDIVETITSIANQTNLLALNAAIEAARAGEHGRGFAVVADEVRKLAENTTQSTSTIKNLVSNIQNEIDIASKNNEQNNSVLEKGIEMSQIVKDRINEIVSGFEEVQNEVKIVTETILTQRDYISSIFEQTRTSDEILLEIHNKLINHVERATKVDDSLDEALLKLKNLLN</sequence>
<dbReference type="PANTHER" id="PTHR32089:SF112">
    <property type="entry name" value="LYSOZYME-LIKE PROTEIN-RELATED"/>
    <property type="match status" value="1"/>
</dbReference>
<evidence type="ECO:0000256" key="1">
    <source>
        <dbReference type="ARBA" id="ARBA00023224"/>
    </source>
</evidence>
<dbReference type="PROSITE" id="PS50111">
    <property type="entry name" value="CHEMOTAXIS_TRANSDUC_2"/>
    <property type="match status" value="1"/>
</dbReference>
<comment type="caution">
    <text evidence="6">The sequence shown here is derived from an EMBL/GenBank/DDBJ whole genome shotgun (WGS) entry which is preliminary data.</text>
</comment>
<evidence type="ECO:0000259" key="5">
    <source>
        <dbReference type="PROSITE" id="PS50111"/>
    </source>
</evidence>
<evidence type="ECO:0000313" key="6">
    <source>
        <dbReference type="EMBL" id="MBP2028733.1"/>
    </source>
</evidence>
<evidence type="ECO:0000256" key="4">
    <source>
        <dbReference type="SAM" id="Coils"/>
    </source>
</evidence>
<dbReference type="Pfam" id="PF00015">
    <property type="entry name" value="MCPsignal"/>
    <property type="match status" value="1"/>
</dbReference>
<dbReference type="CDD" id="cd11386">
    <property type="entry name" value="MCP_signal"/>
    <property type="match status" value="1"/>
</dbReference>
<dbReference type="RefSeq" id="WP_209661792.1">
    <property type="nucleotide sequence ID" value="NZ_JAGGLI010000038.1"/>
</dbReference>
<feature type="coiled-coil region" evidence="4">
    <location>
        <begin position="63"/>
        <end position="90"/>
    </location>
</feature>
<dbReference type="Proteomes" id="UP001314903">
    <property type="component" value="Unassembled WGS sequence"/>
</dbReference>
<dbReference type="SMART" id="SM00283">
    <property type="entry name" value="MA"/>
    <property type="match status" value="1"/>
</dbReference>
<name>A0ABS4KLT2_9FIRM</name>
<gene>
    <name evidence="6" type="ORF">J2Z35_002563</name>
</gene>
<accession>A0ABS4KLT2</accession>
<evidence type="ECO:0000313" key="7">
    <source>
        <dbReference type="Proteomes" id="UP001314903"/>
    </source>
</evidence>